<feature type="domain" description="Methyltransferase type 11" evidence="1">
    <location>
        <begin position="64"/>
        <end position="162"/>
    </location>
</feature>
<evidence type="ECO:0000259" key="1">
    <source>
        <dbReference type="Pfam" id="PF08241"/>
    </source>
</evidence>
<dbReference type="Proteomes" id="UP000004810">
    <property type="component" value="Unassembled WGS sequence"/>
</dbReference>
<protein>
    <recommendedName>
        <fullName evidence="1">Methyltransferase type 11 domain-containing protein</fullName>
    </recommendedName>
</protein>
<proteinExistence type="predicted"/>
<dbReference type="EMBL" id="ADBV01000262">
    <property type="protein sequence ID" value="EJW87885.1"/>
    <property type="molecule type" value="Genomic_DNA"/>
</dbReference>
<dbReference type="Gene3D" id="3.40.50.150">
    <property type="entry name" value="Vaccinia Virus protein VP39"/>
    <property type="match status" value="1"/>
</dbReference>
<evidence type="ECO:0000313" key="5">
    <source>
        <dbReference type="Proteomes" id="UP000270924"/>
    </source>
</evidence>
<dbReference type="OrthoDB" id="10250730at2759"/>
<accession>J9BK96</accession>
<dbReference type="GO" id="GO:0008757">
    <property type="term" value="F:S-adenosylmethionine-dependent methyltransferase activity"/>
    <property type="evidence" value="ECO:0007669"/>
    <property type="project" value="InterPro"/>
</dbReference>
<dbReference type="CDD" id="cd02440">
    <property type="entry name" value="AdoMet_MTases"/>
    <property type="match status" value="1"/>
</dbReference>
<reference evidence="4" key="2">
    <citation type="submission" date="2012-08" db="EMBL/GenBank/DDBJ databases">
        <title>The Genome Sequence of Wuchereria bancrofti.</title>
        <authorList>
            <person name="Nutman T.B."/>
            <person name="Fink D.L."/>
            <person name="Russ C."/>
            <person name="Young S."/>
            <person name="Zeng Q."/>
            <person name="Koehrsen M."/>
            <person name="Alvarado L."/>
            <person name="Berlin A."/>
            <person name="Chapman S.B."/>
            <person name="Chen Z."/>
            <person name="Freedman E."/>
            <person name="Gellesch M."/>
            <person name="Goldberg J."/>
            <person name="Griggs A."/>
            <person name="Gujja S."/>
            <person name="Heilman E.R."/>
            <person name="Heiman D."/>
            <person name="Hepburn T."/>
            <person name="Howarth C."/>
            <person name="Jen D."/>
            <person name="Larson L."/>
            <person name="Lewis B."/>
            <person name="Mehta T."/>
            <person name="Park D."/>
            <person name="Pearson M."/>
            <person name="Roberts A."/>
            <person name="Saif S."/>
            <person name="Shea T."/>
            <person name="Shenoy N."/>
            <person name="Sisk P."/>
            <person name="Stolte C."/>
            <person name="Sykes S."/>
            <person name="Walk T."/>
            <person name="White J."/>
            <person name="Yandava C."/>
            <person name="Haas B."/>
            <person name="Henn M.R."/>
            <person name="Nusbaum C."/>
            <person name="Birren B."/>
        </authorList>
    </citation>
    <scope>NUCLEOTIDE SEQUENCE [LARGE SCALE GENOMIC DNA]</scope>
    <source>
        <strain evidence="4">NA</strain>
    </source>
</reference>
<organism evidence="2 4">
    <name type="scientific">Wuchereria bancrofti</name>
    <dbReference type="NCBI Taxonomy" id="6293"/>
    <lineage>
        <taxon>Eukaryota</taxon>
        <taxon>Metazoa</taxon>
        <taxon>Ecdysozoa</taxon>
        <taxon>Nematoda</taxon>
        <taxon>Chromadorea</taxon>
        <taxon>Rhabditida</taxon>
        <taxon>Spirurina</taxon>
        <taxon>Spiruromorpha</taxon>
        <taxon>Filarioidea</taxon>
        <taxon>Onchocercidae</taxon>
        <taxon>Wuchereria</taxon>
    </lineage>
</organism>
<evidence type="ECO:0000313" key="3">
    <source>
        <dbReference type="EMBL" id="VDM07352.1"/>
    </source>
</evidence>
<gene>
    <name evidence="3" type="ORF">WBA_LOCUS738</name>
    <name evidence="2" type="ORF">WUBG_01205</name>
</gene>
<dbReference type="Pfam" id="PF08241">
    <property type="entry name" value="Methyltransf_11"/>
    <property type="match status" value="1"/>
</dbReference>
<dbReference type="InterPro" id="IPR013216">
    <property type="entry name" value="Methyltransf_11"/>
</dbReference>
<keyword evidence="5" id="KW-1185">Reference proteome</keyword>
<reference evidence="3 5" key="3">
    <citation type="submission" date="2018-11" db="EMBL/GenBank/DDBJ databases">
        <authorList>
            <consortium name="Pathogen Informatics"/>
        </authorList>
    </citation>
    <scope>NUCLEOTIDE SEQUENCE [LARGE SCALE GENOMIC DNA]</scope>
</reference>
<dbReference type="OMA" id="QTHYFWP"/>
<dbReference type="InterPro" id="IPR029063">
    <property type="entry name" value="SAM-dependent_MTases_sf"/>
</dbReference>
<dbReference type="InParanoid" id="J9BK96"/>
<sequence length="289" mass="33376">MPSIAKIIRLFRHKVKRVVHTLTTPNDAADGLYMSGLLAWKSPFLLNAVVDALNISPDDEVLELGIGFGDGVLRSYKRVREGKGTIYTVDRWTSLFGAVRGRFPKNALEDKRIVSDAKLLPFNNEFFDKIFHVHSPYFWASDLPATLTEIIRVLKPGGIFLCGMDFKKLELLEKGKLIRRRQFDPTRYIFELEPAGFEDIRMEYIKGMTSKEYQLIFAKKPLEMKELRDPDKVAAYLKNKLMKEYIIERGIDEGHSLVEIEQEFLHDETYDDVKLLEESKPNRITSSKL</sequence>
<dbReference type="SUPFAM" id="SSF53335">
    <property type="entry name" value="S-adenosyl-L-methionine-dependent methyltransferases"/>
    <property type="match status" value="1"/>
</dbReference>
<evidence type="ECO:0000313" key="2">
    <source>
        <dbReference type="EMBL" id="EJW87885.1"/>
    </source>
</evidence>
<reference evidence="2" key="1">
    <citation type="submission" date="2012-08" db="EMBL/GenBank/DDBJ databases">
        <title>The Genome Sequence of Wuchereria bancrofti.</title>
        <authorList>
            <consortium name="The Broad Institute Genome Sequencing Platform"/>
            <consortium name="Broad Institute Genome Sequencing Center for Infectious Disease"/>
            <person name="Nutman T.B."/>
            <person name="Fink D.L."/>
            <person name="Russ C."/>
            <person name="Young S."/>
            <person name="Zeng Q."/>
            <person name="Koehrsen M."/>
            <person name="Alvarado L."/>
            <person name="Berlin A."/>
            <person name="Borenstein D."/>
            <person name="Chapman S.B."/>
            <person name="Chen Z."/>
            <person name="Engels R."/>
            <person name="Freedman E."/>
            <person name="Gellesch M."/>
            <person name="Goldberg J."/>
            <person name="Griggs A."/>
            <person name="Gujja S."/>
            <person name="Heilman E.R."/>
            <person name="Heiman D."/>
            <person name="Hepburn T."/>
            <person name="Howarth C."/>
            <person name="Jen D."/>
            <person name="Larson L."/>
            <person name="Lewis B."/>
            <person name="Mehta T."/>
            <person name="Park D."/>
            <person name="Pearson M."/>
            <person name="Richards J."/>
            <person name="Roberts A."/>
            <person name="Saif S."/>
            <person name="Shea T."/>
            <person name="Shenoy N."/>
            <person name="Sisk P."/>
            <person name="Stolte C."/>
            <person name="Sykes S."/>
            <person name="Walk T."/>
            <person name="White J."/>
            <person name="Yandava C."/>
            <person name="Haas B."/>
            <person name="Henn M.R."/>
            <person name="Nusbaum C."/>
            <person name="Birren B."/>
        </authorList>
    </citation>
    <scope>NUCLEOTIDE SEQUENCE</scope>
</reference>
<evidence type="ECO:0000313" key="4">
    <source>
        <dbReference type="Proteomes" id="UP000004810"/>
    </source>
</evidence>
<dbReference type="EMBL" id="UYWW01000119">
    <property type="protein sequence ID" value="VDM07352.1"/>
    <property type="molecule type" value="Genomic_DNA"/>
</dbReference>
<name>J9BK96_WUCBA</name>
<dbReference type="Proteomes" id="UP000270924">
    <property type="component" value="Unassembled WGS sequence"/>
</dbReference>
<dbReference type="AlphaFoldDB" id="J9BK96"/>